<dbReference type="InterPro" id="IPR011044">
    <property type="entry name" value="Quino_amine_DH_bsu"/>
</dbReference>
<accession>A0AAW1RLM2</accession>
<dbReference type="SUPFAM" id="SSF50969">
    <property type="entry name" value="YVTN repeat-like/Quinoprotein amine dehydrogenase"/>
    <property type="match status" value="1"/>
</dbReference>
<comment type="caution">
    <text evidence="1">The sequence shown here is derived from an EMBL/GenBank/DDBJ whole genome shotgun (WGS) entry which is preliminary data.</text>
</comment>
<proteinExistence type="predicted"/>
<evidence type="ECO:0000313" key="2">
    <source>
        <dbReference type="Proteomes" id="UP001438707"/>
    </source>
</evidence>
<dbReference type="AlphaFoldDB" id="A0AAW1RLM2"/>
<dbReference type="EMBL" id="JALJOS010000009">
    <property type="protein sequence ID" value="KAK9834659.1"/>
    <property type="molecule type" value="Genomic_DNA"/>
</dbReference>
<keyword evidence="2" id="KW-1185">Reference proteome</keyword>
<evidence type="ECO:0000313" key="1">
    <source>
        <dbReference type="EMBL" id="KAK9834659.1"/>
    </source>
</evidence>
<reference evidence="1 2" key="1">
    <citation type="journal article" date="2024" name="Nat. Commun.">
        <title>Phylogenomics reveals the evolutionary origins of lichenization in chlorophyte algae.</title>
        <authorList>
            <person name="Puginier C."/>
            <person name="Libourel C."/>
            <person name="Otte J."/>
            <person name="Skaloud P."/>
            <person name="Haon M."/>
            <person name="Grisel S."/>
            <person name="Petersen M."/>
            <person name="Berrin J.G."/>
            <person name="Delaux P.M."/>
            <person name="Dal Grande F."/>
            <person name="Keller J."/>
        </authorList>
    </citation>
    <scope>NUCLEOTIDE SEQUENCE [LARGE SCALE GENOMIC DNA]</scope>
    <source>
        <strain evidence="1 2">SAG 2145</strain>
    </source>
</reference>
<gene>
    <name evidence="1" type="ORF">WJX74_006972</name>
</gene>
<organism evidence="1 2">
    <name type="scientific">Apatococcus lobatus</name>
    <dbReference type="NCBI Taxonomy" id="904363"/>
    <lineage>
        <taxon>Eukaryota</taxon>
        <taxon>Viridiplantae</taxon>
        <taxon>Chlorophyta</taxon>
        <taxon>core chlorophytes</taxon>
        <taxon>Trebouxiophyceae</taxon>
        <taxon>Chlorellales</taxon>
        <taxon>Chlorellaceae</taxon>
        <taxon>Apatococcus</taxon>
    </lineage>
</organism>
<sequence>MSNKTCQAKMIAWDSSADSAGHWSRGLQQLQEPLQAFVIPHLTARALASLRATCKGLQQLVDGAPVDCMLHAMHDQPAGAFLPKPFNSLEVQHRLRQQAASLNAVLAGQPSSICHIQVPPRQRVAKLHWCPSWPSQTCAVELVRASRTSDPSVSSLHLLELDTLTPTKACPLPPAALPSLCRDQLGWCPGFPTKLWALIPTDDEFQSQLIVMDPAHPGSSKSLDSQYCGNKKWVSSDGSKAVMYSNHDGRLDFRIFSLADLEQQARISFPSSHGIASCSTWEGQAKVRWSPSGQLVAVLWDATHVADDDAHLGPLTIHDASSGSVVFHWHPWAGISQRSTYQFACAWAPSSATVVVAQLPRIEAPGSEGCFTLLRMDGTHSCVQLPGESYLESVSFSPCGVFICWEADQMSHGSGGIVSVTSAALNCNFRSTSLNEAFSGSDRFIWFPACSARQGLAVLPGLQGFAVPPACCVEGLWSRQAWHGLDIVDNYVPWFQNVVSPCGTLIVGAVHAAFLEHAPLTSHCRPALAEASSHGLFIAPVRPEESSCCFSHLPAPQGLWLPDRIAWRPCSANHVVFAIPTKQASIHILDGMRQKLLCSYELLHKSGAEVLELNAGNSVHVGIRDVSWSPDGCQLAVAMNQNIVILKF</sequence>
<protein>
    <submittedName>
        <fullName evidence="1">Uncharacterized protein</fullName>
    </submittedName>
</protein>
<name>A0AAW1RLM2_9CHLO</name>
<dbReference type="Proteomes" id="UP001438707">
    <property type="component" value="Unassembled WGS sequence"/>
</dbReference>